<evidence type="ECO:0000313" key="2">
    <source>
        <dbReference type="EMBL" id="KAK0731398.1"/>
    </source>
</evidence>
<proteinExistence type="predicted"/>
<protein>
    <submittedName>
        <fullName evidence="2">Uncharacterized protein</fullName>
    </submittedName>
</protein>
<reference evidence="2" key="1">
    <citation type="submission" date="2023-06" db="EMBL/GenBank/DDBJ databases">
        <title>Genome-scale phylogeny and comparative genomics of the fungal order Sordariales.</title>
        <authorList>
            <consortium name="Lawrence Berkeley National Laboratory"/>
            <person name="Hensen N."/>
            <person name="Bonometti L."/>
            <person name="Westerberg I."/>
            <person name="Brannstrom I.O."/>
            <person name="Guillou S."/>
            <person name="Cros-Aarteil S."/>
            <person name="Calhoun S."/>
            <person name="Haridas S."/>
            <person name="Kuo A."/>
            <person name="Mondo S."/>
            <person name="Pangilinan J."/>
            <person name="Riley R."/>
            <person name="Labutti K."/>
            <person name="Andreopoulos B."/>
            <person name="Lipzen A."/>
            <person name="Chen C."/>
            <person name="Yanf M."/>
            <person name="Daum C."/>
            <person name="Ng V."/>
            <person name="Clum A."/>
            <person name="Steindorff A."/>
            <person name="Ohm R."/>
            <person name="Martin F."/>
            <person name="Silar P."/>
            <person name="Natvig D."/>
            <person name="Lalanne C."/>
            <person name="Gautier V."/>
            <person name="Ament-Velasquez S.L."/>
            <person name="Kruys A."/>
            <person name="Hutchinson M.I."/>
            <person name="Powell A.J."/>
            <person name="Barry K."/>
            <person name="Miller A.N."/>
            <person name="Grigoriev I.V."/>
            <person name="Debuchy R."/>
            <person name="Gladieux P."/>
            <person name="Thoren M.H."/>
            <person name="Johannesson H."/>
        </authorList>
    </citation>
    <scope>NUCLEOTIDE SEQUENCE</scope>
    <source>
        <strain evidence="2">SMH4607-1</strain>
    </source>
</reference>
<feature type="region of interest" description="Disordered" evidence="1">
    <location>
        <begin position="1"/>
        <end position="23"/>
    </location>
</feature>
<comment type="caution">
    <text evidence="2">The sequence shown here is derived from an EMBL/GenBank/DDBJ whole genome shotgun (WGS) entry which is preliminary data.</text>
</comment>
<dbReference type="AlphaFoldDB" id="A0AA40BBU0"/>
<evidence type="ECO:0000313" key="3">
    <source>
        <dbReference type="Proteomes" id="UP001172102"/>
    </source>
</evidence>
<evidence type="ECO:0000256" key="1">
    <source>
        <dbReference type="SAM" id="MobiDB-lite"/>
    </source>
</evidence>
<dbReference type="EMBL" id="JAUKUA010000001">
    <property type="protein sequence ID" value="KAK0731398.1"/>
    <property type="molecule type" value="Genomic_DNA"/>
</dbReference>
<dbReference type="Proteomes" id="UP001172102">
    <property type="component" value="Unassembled WGS sequence"/>
</dbReference>
<keyword evidence="3" id="KW-1185">Reference proteome</keyword>
<sequence>MSAVVGSLPAGGRGKSNKGRDNATQSACDYPRALCCTTPSERLPLALRLRTPLLMVPSQRFGRLQRSLIGDNPRNCGIRHRHIIARTAFMNHGPAGEGPCQATRAWVWGVVQCVLLAGRPSIACRPRLSWPPSGLRLASFSHLPIFVPNSHPPQEALRSGVAASRRQVKAPLAIMHGTRSEHGRLGRQRSSLFFHGNDGLVTEYPD</sequence>
<name>A0AA40BBU0_9PEZI</name>
<gene>
    <name evidence="2" type="ORF">B0H67DRAFT_71548</name>
</gene>
<organism evidence="2 3">
    <name type="scientific">Lasiosphaeris hirsuta</name>
    <dbReference type="NCBI Taxonomy" id="260670"/>
    <lineage>
        <taxon>Eukaryota</taxon>
        <taxon>Fungi</taxon>
        <taxon>Dikarya</taxon>
        <taxon>Ascomycota</taxon>
        <taxon>Pezizomycotina</taxon>
        <taxon>Sordariomycetes</taxon>
        <taxon>Sordariomycetidae</taxon>
        <taxon>Sordariales</taxon>
        <taxon>Lasiosphaeriaceae</taxon>
        <taxon>Lasiosphaeris</taxon>
    </lineage>
</organism>
<accession>A0AA40BBU0</accession>